<accession>A0A160VHC7</accession>
<keyword evidence="4 7" id="KW-0689">Ribosomal protein</keyword>
<dbReference type="SUPFAM" id="SSF141091">
    <property type="entry name" value="L21p-like"/>
    <property type="match status" value="1"/>
</dbReference>
<dbReference type="AlphaFoldDB" id="A0A160VHC7"/>
<dbReference type="PANTHER" id="PTHR21349:SF0">
    <property type="entry name" value="LARGE RIBOSOMAL SUBUNIT PROTEIN BL21M"/>
    <property type="match status" value="1"/>
</dbReference>
<evidence type="ECO:0000256" key="4">
    <source>
        <dbReference type="ARBA" id="ARBA00022980"/>
    </source>
</evidence>
<dbReference type="HAMAP" id="MF_01363">
    <property type="entry name" value="Ribosomal_bL21"/>
    <property type="match status" value="1"/>
</dbReference>
<sequence length="124" mass="13918">MFAIVNIAGKQYRVAEGDQIKVASLSTEAGGKIKFDQVLLMNDGKEVRIGEPIVKDVSVSGTVLDNGRERKVIVFKKKRRKGYRRKNGHRQSFSLIQIDKIETSAPKKKAAPKKKVVKPKKKKD</sequence>
<dbReference type="GO" id="GO:1990904">
    <property type="term" value="C:ribonucleoprotein complex"/>
    <property type="evidence" value="ECO:0007669"/>
    <property type="project" value="UniProtKB-KW"/>
</dbReference>
<dbReference type="GO" id="GO:0003735">
    <property type="term" value="F:structural constituent of ribosome"/>
    <property type="evidence" value="ECO:0007669"/>
    <property type="project" value="InterPro"/>
</dbReference>
<dbReference type="PANTHER" id="PTHR21349">
    <property type="entry name" value="50S RIBOSOMAL PROTEIN L21"/>
    <property type="match status" value="1"/>
</dbReference>
<feature type="compositionally biased region" description="Basic residues" evidence="6">
    <location>
        <begin position="106"/>
        <end position="124"/>
    </location>
</feature>
<evidence type="ECO:0000313" key="7">
    <source>
        <dbReference type="EMBL" id="CUV09489.1"/>
    </source>
</evidence>
<evidence type="ECO:0000256" key="1">
    <source>
        <dbReference type="ARBA" id="ARBA00008563"/>
    </source>
</evidence>
<dbReference type="PROSITE" id="PS01169">
    <property type="entry name" value="RIBOSOMAL_L21"/>
    <property type="match status" value="1"/>
</dbReference>
<dbReference type="GO" id="GO:0006412">
    <property type="term" value="P:translation"/>
    <property type="evidence" value="ECO:0007669"/>
    <property type="project" value="InterPro"/>
</dbReference>
<organism evidence="7">
    <name type="scientific">hydrothermal vent metagenome</name>
    <dbReference type="NCBI Taxonomy" id="652676"/>
    <lineage>
        <taxon>unclassified sequences</taxon>
        <taxon>metagenomes</taxon>
        <taxon>ecological metagenomes</taxon>
    </lineage>
</organism>
<reference evidence="7" key="1">
    <citation type="submission" date="2015-10" db="EMBL/GenBank/DDBJ databases">
        <authorList>
            <person name="Gilbert D.G."/>
        </authorList>
    </citation>
    <scope>NUCLEOTIDE SEQUENCE</scope>
</reference>
<protein>
    <submittedName>
        <fullName evidence="7">LSU ribosomal protein L21p</fullName>
    </submittedName>
</protein>
<keyword evidence="2" id="KW-0699">rRNA-binding</keyword>
<keyword evidence="3" id="KW-0694">RNA-binding</keyword>
<dbReference type="InterPro" id="IPR028909">
    <property type="entry name" value="bL21-like"/>
</dbReference>
<dbReference type="GO" id="GO:0005737">
    <property type="term" value="C:cytoplasm"/>
    <property type="evidence" value="ECO:0007669"/>
    <property type="project" value="UniProtKB-ARBA"/>
</dbReference>
<dbReference type="Pfam" id="PF00829">
    <property type="entry name" value="Ribosomal_L21p"/>
    <property type="match status" value="1"/>
</dbReference>
<dbReference type="GO" id="GO:0019843">
    <property type="term" value="F:rRNA binding"/>
    <property type="evidence" value="ECO:0007669"/>
    <property type="project" value="UniProtKB-KW"/>
</dbReference>
<dbReference type="InterPro" id="IPR036164">
    <property type="entry name" value="bL21-like_sf"/>
</dbReference>
<comment type="similarity">
    <text evidence="1">Belongs to the bacterial ribosomal protein bL21 family.</text>
</comment>
<dbReference type="GO" id="GO:0005840">
    <property type="term" value="C:ribosome"/>
    <property type="evidence" value="ECO:0007669"/>
    <property type="project" value="UniProtKB-KW"/>
</dbReference>
<dbReference type="NCBIfam" id="TIGR00061">
    <property type="entry name" value="L21"/>
    <property type="match status" value="1"/>
</dbReference>
<dbReference type="InterPro" id="IPR001787">
    <property type="entry name" value="Ribosomal_bL21"/>
</dbReference>
<evidence type="ECO:0000256" key="2">
    <source>
        <dbReference type="ARBA" id="ARBA00022730"/>
    </source>
</evidence>
<evidence type="ECO:0000256" key="3">
    <source>
        <dbReference type="ARBA" id="ARBA00022884"/>
    </source>
</evidence>
<keyword evidence="5" id="KW-0687">Ribonucleoprotein</keyword>
<dbReference type="EMBL" id="FAXC01000259">
    <property type="protein sequence ID" value="CUV09489.1"/>
    <property type="molecule type" value="Genomic_DNA"/>
</dbReference>
<evidence type="ECO:0000256" key="5">
    <source>
        <dbReference type="ARBA" id="ARBA00023274"/>
    </source>
</evidence>
<dbReference type="InterPro" id="IPR018258">
    <property type="entry name" value="Ribosomal_bL21_CS"/>
</dbReference>
<evidence type="ECO:0000256" key="6">
    <source>
        <dbReference type="SAM" id="MobiDB-lite"/>
    </source>
</evidence>
<proteinExistence type="inferred from homology"/>
<gene>
    <name evidence="7" type="ORF">MGWOODY_Mmi761</name>
</gene>
<name>A0A160VHC7_9ZZZZ</name>
<feature type="region of interest" description="Disordered" evidence="6">
    <location>
        <begin position="104"/>
        <end position="124"/>
    </location>
</feature>